<gene>
    <name evidence="1" type="ORF">SAMN05216206_2771</name>
</gene>
<dbReference type="OrthoDB" id="6885382at2"/>
<keyword evidence="2" id="KW-1185">Reference proteome</keyword>
<organism evidence="1 2">
    <name type="scientific">Pseudomonas guineae</name>
    <dbReference type="NCBI Taxonomy" id="425504"/>
    <lineage>
        <taxon>Bacteria</taxon>
        <taxon>Pseudomonadati</taxon>
        <taxon>Pseudomonadota</taxon>
        <taxon>Gammaproteobacteria</taxon>
        <taxon>Pseudomonadales</taxon>
        <taxon>Pseudomonadaceae</taxon>
        <taxon>Pseudomonas</taxon>
    </lineage>
</organism>
<dbReference type="AlphaFoldDB" id="A0A1I3KBC3"/>
<dbReference type="RefSeq" id="WP_090242851.1">
    <property type="nucleotide sequence ID" value="NZ_FOQL01000003.1"/>
</dbReference>
<dbReference type="EMBL" id="FOQL01000003">
    <property type="protein sequence ID" value="SFI69799.1"/>
    <property type="molecule type" value="Genomic_DNA"/>
</dbReference>
<sequence length="258" mass="28879">MDFIASLLSSTTAFFTSIDYTPLKQFVDLNDARNLAAIVGVIITVNAASKKWGTAAIYQAQIGYQINRPTRITSLSLANLKDKPLIIYRIIARFNESKTYVILQEFKPPLVIDGLKATTLDPDAFSSLDAEKNPFDDFDAKMDIILVTESTAVKCKPAKSQESLTLKHMKGFTQIGKSTRLFNKKVYTAQAAYALVYRHKDTDCTSFLLHGGHIIDEWPFRYNAISRESMKDETSLLNALRDLSEQVGTKIHAQKLTS</sequence>
<evidence type="ECO:0000313" key="2">
    <source>
        <dbReference type="Proteomes" id="UP000243606"/>
    </source>
</evidence>
<dbReference type="Proteomes" id="UP000243606">
    <property type="component" value="Unassembled WGS sequence"/>
</dbReference>
<name>A0A1I3KBC3_9PSED</name>
<evidence type="ECO:0000313" key="1">
    <source>
        <dbReference type="EMBL" id="SFI69799.1"/>
    </source>
</evidence>
<accession>A0A1I3KBC3</accession>
<protein>
    <submittedName>
        <fullName evidence="1">Uncharacterized protein</fullName>
    </submittedName>
</protein>
<dbReference type="STRING" id="425504.SAMN05216206_2771"/>
<reference evidence="2" key="1">
    <citation type="submission" date="2016-10" db="EMBL/GenBank/DDBJ databases">
        <authorList>
            <person name="Varghese N."/>
            <person name="Submissions S."/>
        </authorList>
    </citation>
    <scope>NUCLEOTIDE SEQUENCE [LARGE SCALE GENOMIC DNA]</scope>
    <source>
        <strain evidence="2">LMG 24016</strain>
    </source>
</reference>
<proteinExistence type="predicted"/>